<evidence type="ECO:0000313" key="7">
    <source>
        <dbReference type="EMBL" id="HIT47011.1"/>
    </source>
</evidence>
<dbReference type="EMBL" id="DVLC01000076">
    <property type="protein sequence ID" value="HIT47011.1"/>
    <property type="molecule type" value="Genomic_DNA"/>
</dbReference>
<evidence type="ECO:0000256" key="3">
    <source>
        <dbReference type="ARBA" id="ARBA00023295"/>
    </source>
</evidence>
<keyword evidence="3" id="KW-0326">Glycosidase</keyword>
<feature type="domain" description="Glycosyl hydrolase family 13 catalytic" evidence="6">
    <location>
        <begin position="147"/>
        <end position="685"/>
    </location>
</feature>
<dbReference type="GO" id="GO:0009313">
    <property type="term" value="P:oligosaccharide catabolic process"/>
    <property type="evidence" value="ECO:0007669"/>
    <property type="project" value="TreeGrafter"/>
</dbReference>
<evidence type="ECO:0000256" key="1">
    <source>
        <dbReference type="ARBA" id="ARBA00008061"/>
    </source>
</evidence>
<reference evidence="7" key="1">
    <citation type="submission" date="2020-10" db="EMBL/GenBank/DDBJ databases">
        <authorList>
            <person name="Gilroy R."/>
        </authorList>
    </citation>
    <scope>NUCLEOTIDE SEQUENCE</scope>
    <source>
        <strain evidence="7">ChiHecec2B26-709</strain>
    </source>
</reference>
<feature type="region of interest" description="Disordered" evidence="4">
    <location>
        <begin position="317"/>
        <end position="337"/>
    </location>
</feature>
<dbReference type="InterPro" id="IPR006047">
    <property type="entry name" value="GH13_cat_dom"/>
</dbReference>
<name>A0A9D1GMS1_9BACT</name>
<dbReference type="Proteomes" id="UP000886881">
    <property type="component" value="Unassembled WGS sequence"/>
</dbReference>
<dbReference type="InterPro" id="IPR045857">
    <property type="entry name" value="O16G_dom_2"/>
</dbReference>
<sequence length="776" mass="84996">MKRYLLLFAAALALCATGCEKPAPEESNTLHVTPDVLNFGSGGGTEYLEIRTDAGSWTLELSSGSDWCRPERNSGTTTTTILVTADSNDTASERTAVISISAPGCETVEVRATQEAGTGPEPEFEGEPVVPSPVAWDGEKRAAISYQALVYSFADSDDADRVGDFKGLVSRLGYLDEMGVSAIWLSPIHPSASYHGYDVKDYAAVNPAFGTEDDLQTLIDEAHAHGMKVYLDYVLNHSSKDHPWFLDAVSSEDSPYRDFYVLSKDPAADIAAGRIDQIATEGAAGYDAGQWFPSTGGAGARGRFTFTLDWSDESAPTVTVTETADAPDEPNTDSSDGGKYLYYGEAKCLRFHEGAEPGTYTMTLDFDSDWGFLIRTSPTVWDIGTKYGAESSSDIISMGKPFTLHPNTSSFDPSNIQFSLPLMYHSHFWTDWFADLNYGKASECERSGAFAAVTEAADKWVEMGVDGFRLDAVKHIYHNQGSDENPTFLKKFYDRMNESYHAAGGEGDFYMVGEMLDEADKVAPYYAGLPALFEFSFWYRLKWALQNGTGCYFMSDILGYQDLYRQYRPDYIEATKLSNHDENRTGSDLGQDVDKMKMAAAVLLTAQGEPYIYQGEELGYWGIKDNGDEYVRSPIMWNADGSELADGSLSGKVDRNMLSSSISVESQEQDASSILNVYRGFGKLRNSYPALALGTMEKHPVYNDGNSDAAQIAAWYMVYEGEKMLVIHNFGESSFVLTLTDDLSKPVGLLGTAETGTGVNSGQLRLGGLSSVVFEL</sequence>
<dbReference type="InterPro" id="IPR013783">
    <property type="entry name" value="Ig-like_fold"/>
</dbReference>
<keyword evidence="2" id="KW-0378">Hydrolase</keyword>
<keyword evidence="5" id="KW-0732">Signal</keyword>
<dbReference type="SMART" id="SM00642">
    <property type="entry name" value="Aamy"/>
    <property type="match status" value="1"/>
</dbReference>
<evidence type="ECO:0000256" key="2">
    <source>
        <dbReference type="ARBA" id="ARBA00022801"/>
    </source>
</evidence>
<dbReference type="CDD" id="cd14948">
    <property type="entry name" value="BACON"/>
    <property type="match status" value="1"/>
</dbReference>
<evidence type="ECO:0000256" key="5">
    <source>
        <dbReference type="SAM" id="SignalP"/>
    </source>
</evidence>
<feature type="chain" id="PRO_5039358026" evidence="5">
    <location>
        <begin position="19"/>
        <end position="776"/>
    </location>
</feature>
<dbReference type="Pfam" id="PF23915">
    <property type="entry name" value="SusG_C"/>
    <property type="match status" value="1"/>
</dbReference>
<dbReference type="GO" id="GO:0004556">
    <property type="term" value="F:alpha-amylase activity"/>
    <property type="evidence" value="ECO:0007669"/>
    <property type="project" value="TreeGrafter"/>
</dbReference>
<dbReference type="Gene3D" id="3.90.400.10">
    <property type="entry name" value="Oligo-1,6-glucosidase, Domain 2"/>
    <property type="match status" value="1"/>
</dbReference>
<dbReference type="Pfam" id="PF00128">
    <property type="entry name" value="Alpha-amylase"/>
    <property type="match status" value="2"/>
</dbReference>
<dbReference type="SUPFAM" id="SSF51445">
    <property type="entry name" value="(Trans)glycosidases"/>
    <property type="match status" value="1"/>
</dbReference>
<proteinExistence type="inferred from homology"/>
<feature type="signal peptide" evidence="5">
    <location>
        <begin position="1"/>
        <end position="18"/>
    </location>
</feature>
<organism evidence="7 8">
    <name type="scientific">Candidatus Cryptobacteroides merdipullorum</name>
    <dbReference type="NCBI Taxonomy" id="2840771"/>
    <lineage>
        <taxon>Bacteria</taxon>
        <taxon>Pseudomonadati</taxon>
        <taxon>Bacteroidota</taxon>
        <taxon>Bacteroidia</taxon>
        <taxon>Bacteroidales</taxon>
        <taxon>Candidatus Cryptobacteroides</taxon>
    </lineage>
</organism>
<evidence type="ECO:0000313" key="8">
    <source>
        <dbReference type="Proteomes" id="UP000886881"/>
    </source>
</evidence>
<dbReference type="PANTHER" id="PTHR10357">
    <property type="entry name" value="ALPHA-AMYLASE FAMILY MEMBER"/>
    <property type="match status" value="1"/>
</dbReference>
<dbReference type="AlphaFoldDB" id="A0A9D1GMS1"/>
<dbReference type="InterPro" id="IPR017853">
    <property type="entry name" value="GH"/>
</dbReference>
<comment type="similarity">
    <text evidence="1">Belongs to the glycosyl hydrolase 13 family.</text>
</comment>
<protein>
    <submittedName>
        <fullName evidence="7">Alpha-amylase</fullName>
    </submittedName>
</protein>
<dbReference type="Gene3D" id="3.20.20.80">
    <property type="entry name" value="Glycosidases"/>
    <property type="match status" value="2"/>
</dbReference>
<dbReference type="InterPro" id="IPR056300">
    <property type="entry name" value="SusG-like_C"/>
</dbReference>
<gene>
    <name evidence="7" type="ORF">IAC35_04035</name>
</gene>
<dbReference type="PANTHER" id="PTHR10357:SF179">
    <property type="entry name" value="NEUTRAL AND BASIC AMINO ACID TRANSPORT PROTEIN RBAT"/>
    <property type="match status" value="1"/>
</dbReference>
<dbReference type="InterPro" id="IPR013780">
    <property type="entry name" value="Glyco_hydro_b"/>
</dbReference>
<reference evidence="7" key="2">
    <citation type="journal article" date="2021" name="PeerJ">
        <title>Extensive microbial diversity within the chicken gut microbiome revealed by metagenomics and culture.</title>
        <authorList>
            <person name="Gilroy R."/>
            <person name="Ravi A."/>
            <person name="Getino M."/>
            <person name="Pursley I."/>
            <person name="Horton D.L."/>
            <person name="Alikhan N.F."/>
            <person name="Baker D."/>
            <person name="Gharbi K."/>
            <person name="Hall N."/>
            <person name="Watson M."/>
            <person name="Adriaenssens E.M."/>
            <person name="Foster-Nyarko E."/>
            <person name="Jarju S."/>
            <person name="Secka A."/>
            <person name="Antonio M."/>
            <person name="Oren A."/>
            <person name="Chaudhuri R.R."/>
            <person name="La Ragione R."/>
            <person name="Hildebrand F."/>
            <person name="Pallen M.J."/>
        </authorList>
    </citation>
    <scope>NUCLEOTIDE SEQUENCE</scope>
    <source>
        <strain evidence="7">ChiHecec2B26-709</strain>
    </source>
</reference>
<dbReference type="Pfam" id="PF20756">
    <property type="entry name" value="SusG_CBM58"/>
    <property type="match status" value="1"/>
</dbReference>
<dbReference type="InterPro" id="IPR024361">
    <property type="entry name" value="BACON"/>
</dbReference>
<dbReference type="InterPro" id="IPR048755">
    <property type="entry name" value="SusG_CBM58"/>
</dbReference>
<dbReference type="Gene3D" id="2.60.40.10">
    <property type="entry name" value="Immunoglobulins"/>
    <property type="match status" value="2"/>
</dbReference>
<evidence type="ECO:0000259" key="6">
    <source>
        <dbReference type="SMART" id="SM00642"/>
    </source>
</evidence>
<dbReference type="Gene3D" id="2.60.40.1180">
    <property type="entry name" value="Golgi alpha-mannosidase II"/>
    <property type="match status" value="1"/>
</dbReference>
<dbReference type="Pfam" id="PF13004">
    <property type="entry name" value="BACON"/>
    <property type="match status" value="1"/>
</dbReference>
<evidence type="ECO:0000256" key="4">
    <source>
        <dbReference type="SAM" id="MobiDB-lite"/>
    </source>
</evidence>
<accession>A0A9D1GMS1</accession>
<comment type="caution">
    <text evidence="7">The sequence shown here is derived from an EMBL/GenBank/DDBJ whole genome shotgun (WGS) entry which is preliminary data.</text>
</comment>